<dbReference type="eggNOG" id="COG3115">
    <property type="taxonomic scope" value="Bacteria"/>
</dbReference>
<feature type="compositionally biased region" description="Basic and acidic residues" evidence="1">
    <location>
        <begin position="144"/>
        <end position="165"/>
    </location>
</feature>
<feature type="region of interest" description="Disordered" evidence="1">
    <location>
        <begin position="1"/>
        <end position="187"/>
    </location>
</feature>
<gene>
    <name evidence="3" type="ORF">RHRU231_330069</name>
</gene>
<protein>
    <submittedName>
        <fullName evidence="3">Membrane protein</fullName>
    </submittedName>
</protein>
<evidence type="ECO:0000313" key="4">
    <source>
        <dbReference type="Proteomes" id="UP000042997"/>
    </source>
</evidence>
<keyword evidence="2" id="KW-1133">Transmembrane helix</keyword>
<sequence length="333" mass="34335">MPDPKNEDTTTSPDPATGAPDSSAAPGDAEGPAPHAGPQGGTPATDNPRSSTAPGDAEGPAPHAGPQGGTPATGPADRAANEPASASEAETVAIPAARRAEPAPSPADAPTARIAVTTHTPKQAPQRIVPQRAEPQRVPPAGPEPHRAEARRVEPQRIEPRRTEPQRVQPQRAQPVPGPQRIDPVASGRRGRRGWVIAALVAGLLVVAAVAAAAVKVYLDDRAANSPEARIRATVETFVGALAAGDLTTLRTTTCGGLQEFYASVPPEQFADIHRTAVDQGTVPVVTGVDKVQITDGQAIAQVTAHPAGTPTDVTQRTFDLAREGEDWKVCGE</sequence>
<feature type="compositionally biased region" description="Polar residues" evidence="1">
    <location>
        <begin position="42"/>
        <end position="53"/>
    </location>
</feature>
<keyword evidence="2" id="KW-0812">Transmembrane</keyword>
<dbReference type="Proteomes" id="UP000042997">
    <property type="component" value="Unassembled WGS sequence"/>
</dbReference>
<evidence type="ECO:0000256" key="2">
    <source>
        <dbReference type="SAM" id="Phobius"/>
    </source>
</evidence>
<dbReference type="OrthoDB" id="4485830at2"/>
<dbReference type="AlphaFoldDB" id="A0A098BHC8"/>
<evidence type="ECO:0000313" key="3">
    <source>
        <dbReference type="EMBL" id="CDZ87612.1"/>
    </source>
</evidence>
<accession>A0A098BHC8</accession>
<feature type="transmembrane region" description="Helical" evidence="2">
    <location>
        <begin position="195"/>
        <end position="219"/>
    </location>
</feature>
<dbReference type="RefSeq" id="WP_017680734.1">
    <property type="nucleotide sequence ID" value="NZ_CP023714.1"/>
</dbReference>
<keyword evidence="2" id="KW-0472">Membrane</keyword>
<name>A0A098BHC8_9NOCA</name>
<evidence type="ECO:0000256" key="1">
    <source>
        <dbReference type="SAM" id="MobiDB-lite"/>
    </source>
</evidence>
<reference evidence="3 4" key="1">
    <citation type="journal article" date="2014" name="Genome Announc.">
        <title>Draft Genome Sequence of Propane- and Butane-Oxidizing Actinobacterium Rhodococcus ruber IEGM 231.</title>
        <authorList>
            <person name="Ivshina I.B."/>
            <person name="Kuyukina M.S."/>
            <person name="Krivoruchko A.V."/>
            <person name="Barbe V."/>
            <person name="Fischer C."/>
        </authorList>
    </citation>
    <scope>NUCLEOTIDE SEQUENCE [LARGE SCALE GENOMIC DNA]</scope>
</reference>
<dbReference type="EMBL" id="CCSD01000043">
    <property type="protein sequence ID" value="CDZ87612.1"/>
    <property type="molecule type" value="Genomic_DNA"/>
</dbReference>
<organism evidence="3 4">
    <name type="scientific">Rhodococcus ruber</name>
    <dbReference type="NCBI Taxonomy" id="1830"/>
    <lineage>
        <taxon>Bacteria</taxon>
        <taxon>Bacillati</taxon>
        <taxon>Actinomycetota</taxon>
        <taxon>Actinomycetes</taxon>
        <taxon>Mycobacteriales</taxon>
        <taxon>Nocardiaceae</taxon>
        <taxon>Rhodococcus</taxon>
    </lineage>
</organism>
<feature type="compositionally biased region" description="Low complexity" evidence="1">
    <location>
        <begin position="166"/>
        <end position="181"/>
    </location>
</feature>
<feature type="compositionally biased region" description="Low complexity" evidence="1">
    <location>
        <begin position="57"/>
        <end position="97"/>
    </location>
</feature>
<proteinExistence type="predicted"/>